<dbReference type="InterPro" id="IPR002347">
    <property type="entry name" value="SDR_fam"/>
</dbReference>
<evidence type="ECO:0000256" key="1">
    <source>
        <dbReference type="ARBA" id="ARBA00006484"/>
    </source>
</evidence>
<gene>
    <name evidence="3" type="ORF">PRZ48_011194</name>
</gene>
<dbReference type="SUPFAM" id="SSF51735">
    <property type="entry name" value="NAD(P)-binding Rossmann-fold domains"/>
    <property type="match status" value="1"/>
</dbReference>
<keyword evidence="2" id="KW-0560">Oxidoreductase</keyword>
<reference evidence="3 4" key="1">
    <citation type="journal article" date="2023" name="G3 (Bethesda)">
        <title>A chromosome-level genome assembly of Zasmidium syzygii isolated from banana leaves.</title>
        <authorList>
            <person name="van Westerhoven A.C."/>
            <person name="Mehrabi R."/>
            <person name="Talebi R."/>
            <person name="Steentjes M.B.F."/>
            <person name="Corcolon B."/>
            <person name="Chong P.A."/>
            <person name="Kema G.H.J."/>
            <person name="Seidl M.F."/>
        </authorList>
    </citation>
    <scope>NUCLEOTIDE SEQUENCE [LARGE SCALE GENOMIC DNA]</scope>
    <source>
        <strain evidence="3 4">P124</strain>
    </source>
</reference>
<proteinExistence type="inferred from homology"/>
<dbReference type="PRINTS" id="PR00081">
    <property type="entry name" value="GDHRDH"/>
</dbReference>
<dbReference type="Gene3D" id="3.40.50.720">
    <property type="entry name" value="NAD(P)-binding Rossmann-like Domain"/>
    <property type="match status" value="1"/>
</dbReference>
<dbReference type="EMBL" id="JAXOVC010000008">
    <property type="protein sequence ID" value="KAK4498536.1"/>
    <property type="molecule type" value="Genomic_DNA"/>
</dbReference>
<dbReference type="PANTHER" id="PTHR43008:SF8">
    <property type="entry name" value="BENZIL REDUCTASE ((S)-BENZOIN FORMING) IRC24"/>
    <property type="match status" value="1"/>
</dbReference>
<keyword evidence="4" id="KW-1185">Reference proteome</keyword>
<evidence type="ECO:0000313" key="4">
    <source>
        <dbReference type="Proteomes" id="UP001305779"/>
    </source>
</evidence>
<sequence length="202" mass="21815">MPSTKEVILITGGTSGLGLETVKALHRSPNTYIILVGYYAITPSQVESILQTLRTTHPTSPSTLHPLPLDLESDTSLQSAIDLITREHGGKLDILINNAGANFDEDVRHGRRPLRSALQKSWNVDLVGPHILTTLSAPLLLASPSPRLIFITSGTSSLTETEVADFEKFPTLKVLNSSPPPGWPKAEGGVVACLGIGRRRRR</sequence>
<evidence type="ECO:0008006" key="5">
    <source>
        <dbReference type="Google" id="ProtNLM"/>
    </source>
</evidence>
<accession>A0ABR0EB96</accession>
<organism evidence="3 4">
    <name type="scientific">Zasmidium cellare</name>
    <name type="common">Wine cellar mold</name>
    <name type="synonym">Racodium cellare</name>
    <dbReference type="NCBI Taxonomy" id="395010"/>
    <lineage>
        <taxon>Eukaryota</taxon>
        <taxon>Fungi</taxon>
        <taxon>Dikarya</taxon>
        <taxon>Ascomycota</taxon>
        <taxon>Pezizomycotina</taxon>
        <taxon>Dothideomycetes</taxon>
        <taxon>Dothideomycetidae</taxon>
        <taxon>Mycosphaerellales</taxon>
        <taxon>Mycosphaerellaceae</taxon>
        <taxon>Zasmidium</taxon>
    </lineage>
</organism>
<comment type="similarity">
    <text evidence="1">Belongs to the short-chain dehydrogenases/reductases (SDR) family.</text>
</comment>
<dbReference type="Pfam" id="PF00106">
    <property type="entry name" value="adh_short"/>
    <property type="match status" value="1"/>
</dbReference>
<dbReference type="PANTHER" id="PTHR43008">
    <property type="entry name" value="BENZIL REDUCTASE"/>
    <property type="match status" value="1"/>
</dbReference>
<evidence type="ECO:0000256" key="2">
    <source>
        <dbReference type="ARBA" id="ARBA00023002"/>
    </source>
</evidence>
<dbReference type="Proteomes" id="UP001305779">
    <property type="component" value="Unassembled WGS sequence"/>
</dbReference>
<name>A0ABR0EB96_ZASCE</name>
<dbReference type="InterPro" id="IPR036291">
    <property type="entry name" value="NAD(P)-bd_dom_sf"/>
</dbReference>
<comment type="caution">
    <text evidence="3">The sequence shown here is derived from an EMBL/GenBank/DDBJ whole genome shotgun (WGS) entry which is preliminary data.</text>
</comment>
<evidence type="ECO:0000313" key="3">
    <source>
        <dbReference type="EMBL" id="KAK4498536.1"/>
    </source>
</evidence>
<protein>
    <recommendedName>
        <fullName evidence="5">NAD(P)-binding protein</fullName>
    </recommendedName>
</protein>